<evidence type="ECO:0000313" key="1">
    <source>
        <dbReference type="EMBL" id="OGZ29123.1"/>
    </source>
</evidence>
<accession>A0A1G2ETQ4</accession>
<protein>
    <submittedName>
        <fullName evidence="1">Uncharacterized protein</fullName>
    </submittedName>
</protein>
<reference evidence="1 2" key="1">
    <citation type="journal article" date="2016" name="Nat. Commun.">
        <title>Thousands of microbial genomes shed light on interconnected biogeochemical processes in an aquifer system.</title>
        <authorList>
            <person name="Anantharaman K."/>
            <person name="Brown C.T."/>
            <person name="Hug L.A."/>
            <person name="Sharon I."/>
            <person name="Castelle C.J."/>
            <person name="Probst A.J."/>
            <person name="Thomas B.C."/>
            <person name="Singh A."/>
            <person name="Wilkins M.J."/>
            <person name="Karaoz U."/>
            <person name="Brodie E.L."/>
            <person name="Williams K.H."/>
            <person name="Hubbard S.S."/>
            <person name="Banfield J.F."/>
        </authorList>
    </citation>
    <scope>NUCLEOTIDE SEQUENCE [LARGE SCALE GENOMIC DNA]</scope>
</reference>
<dbReference type="Proteomes" id="UP000176326">
    <property type="component" value="Unassembled WGS sequence"/>
</dbReference>
<proteinExistence type="predicted"/>
<comment type="caution">
    <text evidence="1">The sequence shown here is derived from an EMBL/GenBank/DDBJ whole genome shotgun (WGS) entry which is preliminary data.</text>
</comment>
<evidence type="ECO:0000313" key="2">
    <source>
        <dbReference type="Proteomes" id="UP000176326"/>
    </source>
</evidence>
<dbReference type="EMBL" id="MHMN01000003">
    <property type="protein sequence ID" value="OGZ29123.1"/>
    <property type="molecule type" value="Genomic_DNA"/>
</dbReference>
<dbReference type="AlphaFoldDB" id="A0A1G2ETQ4"/>
<gene>
    <name evidence="1" type="ORF">A2427_02430</name>
</gene>
<name>A0A1G2ETQ4_9BACT</name>
<organism evidence="1 2">
    <name type="scientific">Candidatus Nealsonbacteria bacterium RIFOXYC1_FULL_40_7</name>
    <dbReference type="NCBI Taxonomy" id="1801678"/>
    <lineage>
        <taxon>Bacteria</taxon>
        <taxon>Candidatus Nealsoniibacteriota</taxon>
    </lineage>
</organism>
<sequence>MDIHVGTLGTINGTLALVTEVESGLVYFQTRNSSTPQKDNLRLFHPILQTQGCATFDQAMRRHGDNLIVKAFESIRNLEDSLGQLMSEITRLKKSCLPASPDFDMGSQEPIIDG</sequence>